<keyword evidence="1" id="KW-1133">Transmembrane helix</keyword>
<organism evidence="2 3">
    <name type="scientific">Mycobacterium deserti</name>
    <dbReference type="NCBI Taxonomy" id="2978347"/>
    <lineage>
        <taxon>Bacteria</taxon>
        <taxon>Bacillati</taxon>
        <taxon>Actinomycetota</taxon>
        <taxon>Actinomycetes</taxon>
        <taxon>Mycobacteriales</taxon>
        <taxon>Mycobacteriaceae</taxon>
        <taxon>Mycobacterium</taxon>
    </lineage>
</organism>
<keyword evidence="3" id="KW-1185">Reference proteome</keyword>
<keyword evidence="1" id="KW-0472">Membrane</keyword>
<proteinExistence type="predicted"/>
<evidence type="ECO:0000313" key="3">
    <source>
        <dbReference type="Proteomes" id="UP001206639"/>
    </source>
</evidence>
<comment type="caution">
    <text evidence="2">The sequence shown here is derived from an EMBL/GenBank/DDBJ whole genome shotgun (WGS) entry which is preliminary data.</text>
</comment>
<name>A0ABT2MFQ8_9MYCO</name>
<dbReference type="Proteomes" id="UP001206639">
    <property type="component" value="Unassembled WGS sequence"/>
</dbReference>
<evidence type="ECO:0000313" key="2">
    <source>
        <dbReference type="EMBL" id="MCT7661113.1"/>
    </source>
</evidence>
<feature type="transmembrane region" description="Helical" evidence="1">
    <location>
        <begin position="41"/>
        <end position="58"/>
    </location>
</feature>
<sequence length="98" mass="10462">MGMLGPTSLACLVLAVATIAAIGGYVASTFARRSKRRARGYLILGFCCGLLTGGMLRGRRRRLRALKTVLRSGETRLAALTTTVAASRAILRARLPSR</sequence>
<gene>
    <name evidence="2" type="ORF">N4S67_22160</name>
</gene>
<dbReference type="RefSeq" id="WP_260995158.1">
    <property type="nucleotide sequence ID" value="NZ_JAODWD010000005.1"/>
</dbReference>
<accession>A0ABT2MFQ8</accession>
<evidence type="ECO:0000256" key="1">
    <source>
        <dbReference type="SAM" id="Phobius"/>
    </source>
</evidence>
<keyword evidence="1" id="KW-0812">Transmembrane</keyword>
<dbReference type="EMBL" id="JAODWD010000005">
    <property type="protein sequence ID" value="MCT7661113.1"/>
    <property type="molecule type" value="Genomic_DNA"/>
</dbReference>
<reference evidence="3" key="1">
    <citation type="submission" date="2023-07" db="EMBL/GenBank/DDBJ databases">
        <authorList>
            <person name="Deng Y."/>
            <person name="Zhang Y.-Q."/>
        </authorList>
    </citation>
    <scope>NUCLEOTIDE SEQUENCE [LARGE SCALE GENOMIC DNA]</scope>
    <source>
        <strain evidence="3">CPCC 205710</strain>
    </source>
</reference>
<protein>
    <submittedName>
        <fullName evidence="2">Uncharacterized protein</fullName>
    </submittedName>
</protein>